<dbReference type="AlphaFoldDB" id="A0A1I7Z948"/>
<sequence length="504" mass="55469">MQPVVVNDRVVVVVEELLRVKTSALAAPDASSATSVNLYLQNRELSTGRNPYVVRNYQRNRYSYHVMRDDGSQHAPASSGQSTSSRPQAQVHTGPATGNGGREAPNSALPHDSEAGVAAGRRKWRLHTGKNRFLCNGRIMMAKQSSVFLITVFLITFTMILYYINVAPYLTEKVTIALPIVSGFLLCLVFASLFKTSFTDPGIIPKASNLEVIQLEQHLNPNFVASGALPDREYAAMQRTKTVVVNGQSIKLKYCYTCRLHRPPRSSHCSVCDNCILNFDHHCPWVGNCIGARNYRYFYFFITSLSCLILYVFGCSVLQLVLMVKESKGFIEAVKLSPLTLPVLLICFFSVWSICGLSGFHTYLLATSQTTNEDIKGTFNTKRRPAVTNPYTKGNVFLNCYQVLCRPELPSLIDRRGIVRPDPVVTVDVSSLRGNWTACASGMNSADSQENVAGSSASGSGSSPVDSEAGDATRSRPREGASHSHLPVSDEKAHTNHITIEMEQ</sequence>
<dbReference type="WBParaSite" id="L893_g24064.t1">
    <property type="protein sequence ID" value="L893_g24064.t1"/>
    <property type="gene ID" value="L893_g24064"/>
</dbReference>
<feature type="region of interest" description="Disordered" evidence="11">
    <location>
        <begin position="69"/>
        <end position="116"/>
    </location>
</feature>
<evidence type="ECO:0000259" key="12">
    <source>
        <dbReference type="Pfam" id="PF01529"/>
    </source>
</evidence>
<keyword evidence="6" id="KW-0564">Palmitate</keyword>
<feature type="transmembrane region" description="Helical" evidence="10">
    <location>
        <begin position="147"/>
        <end position="164"/>
    </location>
</feature>
<name>A0A1I7Z948_9BILA</name>
<dbReference type="PANTHER" id="PTHR22883">
    <property type="entry name" value="ZINC FINGER DHHC DOMAIN CONTAINING PROTEIN"/>
    <property type="match status" value="1"/>
</dbReference>
<dbReference type="InterPro" id="IPR039859">
    <property type="entry name" value="PFA4/ZDH16/20/ERF2-like"/>
</dbReference>
<evidence type="ECO:0000256" key="4">
    <source>
        <dbReference type="ARBA" id="ARBA00022989"/>
    </source>
</evidence>
<dbReference type="GO" id="GO:0005794">
    <property type="term" value="C:Golgi apparatus"/>
    <property type="evidence" value="ECO:0007669"/>
    <property type="project" value="TreeGrafter"/>
</dbReference>
<proteinExistence type="inferred from homology"/>
<dbReference type="GO" id="GO:0006612">
    <property type="term" value="P:protein targeting to membrane"/>
    <property type="evidence" value="ECO:0007669"/>
    <property type="project" value="TreeGrafter"/>
</dbReference>
<evidence type="ECO:0000256" key="8">
    <source>
        <dbReference type="ARBA" id="ARBA00023315"/>
    </source>
</evidence>
<keyword evidence="7" id="KW-0449">Lipoprotein</keyword>
<comment type="domain">
    <text evidence="10">The DHHC domain is required for palmitoyltransferase activity.</text>
</comment>
<organism evidence="13 14">
    <name type="scientific">Steinernema glaseri</name>
    <dbReference type="NCBI Taxonomy" id="37863"/>
    <lineage>
        <taxon>Eukaryota</taxon>
        <taxon>Metazoa</taxon>
        <taxon>Ecdysozoa</taxon>
        <taxon>Nematoda</taxon>
        <taxon>Chromadorea</taxon>
        <taxon>Rhabditida</taxon>
        <taxon>Tylenchina</taxon>
        <taxon>Panagrolaimomorpha</taxon>
        <taxon>Strongyloidoidea</taxon>
        <taxon>Steinernematidae</taxon>
        <taxon>Steinernema</taxon>
    </lineage>
</organism>
<evidence type="ECO:0000256" key="10">
    <source>
        <dbReference type="RuleBase" id="RU079119"/>
    </source>
</evidence>
<protein>
    <recommendedName>
        <fullName evidence="10">Palmitoyltransferase</fullName>
        <ecNumber evidence="10">2.3.1.225</ecNumber>
    </recommendedName>
</protein>
<feature type="compositionally biased region" description="Polar residues" evidence="11">
    <location>
        <begin position="75"/>
        <end position="91"/>
    </location>
</feature>
<feature type="transmembrane region" description="Helical" evidence="10">
    <location>
        <begin position="176"/>
        <end position="194"/>
    </location>
</feature>
<dbReference type="InterPro" id="IPR001594">
    <property type="entry name" value="Palmitoyltrfase_DHHC"/>
</dbReference>
<dbReference type="EC" id="2.3.1.225" evidence="10"/>
<evidence type="ECO:0000256" key="6">
    <source>
        <dbReference type="ARBA" id="ARBA00023139"/>
    </source>
</evidence>
<evidence type="ECO:0000256" key="2">
    <source>
        <dbReference type="ARBA" id="ARBA00022679"/>
    </source>
</evidence>
<keyword evidence="3 10" id="KW-0812">Transmembrane</keyword>
<feature type="compositionally biased region" description="Basic and acidic residues" evidence="11">
    <location>
        <begin position="471"/>
        <end position="494"/>
    </location>
</feature>
<keyword evidence="2 10" id="KW-0808">Transferase</keyword>
<evidence type="ECO:0000313" key="13">
    <source>
        <dbReference type="Proteomes" id="UP000095287"/>
    </source>
</evidence>
<comment type="similarity">
    <text evidence="10">Belongs to the DHHC palmitoyltransferase family.</text>
</comment>
<comment type="subcellular location">
    <subcellularLocation>
        <location evidence="1">Endomembrane system</location>
        <topology evidence="1">Multi-pass membrane protein</topology>
    </subcellularLocation>
</comment>
<evidence type="ECO:0000256" key="3">
    <source>
        <dbReference type="ARBA" id="ARBA00022692"/>
    </source>
</evidence>
<reference evidence="14" key="1">
    <citation type="submission" date="2016-11" db="UniProtKB">
        <authorList>
            <consortium name="WormBaseParasite"/>
        </authorList>
    </citation>
    <scope>IDENTIFICATION</scope>
</reference>
<feature type="region of interest" description="Disordered" evidence="11">
    <location>
        <begin position="447"/>
        <end position="504"/>
    </location>
</feature>
<dbReference type="PANTHER" id="PTHR22883:SF43">
    <property type="entry name" value="PALMITOYLTRANSFERASE APP"/>
    <property type="match status" value="1"/>
</dbReference>
<dbReference type="PROSITE" id="PS50216">
    <property type="entry name" value="DHHC"/>
    <property type="match status" value="1"/>
</dbReference>
<evidence type="ECO:0000256" key="7">
    <source>
        <dbReference type="ARBA" id="ARBA00023288"/>
    </source>
</evidence>
<evidence type="ECO:0000256" key="5">
    <source>
        <dbReference type="ARBA" id="ARBA00023136"/>
    </source>
</evidence>
<feature type="transmembrane region" description="Helical" evidence="10">
    <location>
        <begin position="341"/>
        <end position="366"/>
    </location>
</feature>
<accession>A0A1I7Z948</accession>
<keyword evidence="13" id="KW-1185">Reference proteome</keyword>
<keyword evidence="8 10" id="KW-0012">Acyltransferase</keyword>
<evidence type="ECO:0000313" key="14">
    <source>
        <dbReference type="WBParaSite" id="L893_g24064.t1"/>
    </source>
</evidence>
<keyword evidence="4 10" id="KW-1133">Transmembrane helix</keyword>
<dbReference type="GO" id="GO:0005783">
    <property type="term" value="C:endoplasmic reticulum"/>
    <property type="evidence" value="ECO:0007669"/>
    <property type="project" value="TreeGrafter"/>
</dbReference>
<comment type="catalytic activity">
    <reaction evidence="9 10">
        <text>L-cysteinyl-[protein] + hexadecanoyl-CoA = S-hexadecanoyl-L-cysteinyl-[protein] + CoA</text>
        <dbReference type="Rhea" id="RHEA:36683"/>
        <dbReference type="Rhea" id="RHEA-COMP:10131"/>
        <dbReference type="Rhea" id="RHEA-COMP:11032"/>
        <dbReference type="ChEBI" id="CHEBI:29950"/>
        <dbReference type="ChEBI" id="CHEBI:57287"/>
        <dbReference type="ChEBI" id="CHEBI:57379"/>
        <dbReference type="ChEBI" id="CHEBI:74151"/>
        <dbReference type="EC" id="2.3.1.225"/>
    </reaction>
</comment>
<dbReference type="GO" id="GO:0019706">
    <property type="term" value="F:protein-cysteine S-palmitoyltransferase activity"/>
    <property type="evidence" value="ECO:0007669"/>
    <property type="project" value="UniProtKB-EC"/>
</dbReference>
<evidence type="ECO:0000256" key="11">
    <source>
        <dbReference type="SAM" id="MobiDB-lite"/>
    </source>
</evidence>
<dbReference type="Pfam" id="PF01529">
    <property type="entry name" value="DHHC"/>
    <property type="match status" value="1"/>
</dbReference>
<feature type="transmembrane region" description="Helical" evidence="10">
    <location>
        <begin position="297"/>
        <end position="321"/>
    </location>
</feature>
<keyword evidence="5 10" id="KW-0472">Membrane</keyword>
<evidence type="ECO:0000256" key="1">
    <source>
        <dbReference type="ARBA" id="ARBA00004127"/>
    </source>
</evidence>
<feature type="domain" description="Palmitoyltransferase DHHC" evidence="12">
    <location>
        <begin position="250"/>
        <end position="376"/>
    </location>
</feature>
<feature type="compositionally biased region" description="Low complexity" evidence="11">
    <location>
        <begin position="453"/>
        <end position="463"/>
    </location>
</feature>
<dbReference type="Proteomes" id="UP000095287">
    <property type="component" value="Unplaced"/>
</dbReference>
<evidence type="ECO:0000256" key="9">
    <source>
        <dbReference type="ARBA" id="ARBA00048048"/>
    </source>
</evidence>